<keyword evidence="2" id="KW-0067">ATP-binding</keyword>
<dbReference type="InterPro" id="IPR041664">
    <property type="entry name" value="AAA_16"/>
</dbReference>
<dbReference type="PANTHER" id="PTHR16305:SF28">
    <property type="entry name" value="GUANYLATE CYCLASE DOMAIN-CONTAINING PROTEIN"/>
    <property type="match status" value="1"/>
</dbReference>
<dbReference type="GO" id="GO:0005524">
    <property type="term" value="F:ATP binding"/>
    <property type="evidence" value="ECO:0007669"/>
    <property type="project" value="UniProtKB-KW"/>
</dbReference>
<protein>
    <submittedName>
        <fullName evidence="4">DNA-binding CsgD family transcriptional regulator</fullName>
    </submittedName>
</protein>
<dbReference type="Proteomes" id="UP000578352">
    <property type="component" value="Unassembled WGS sequence"/>
</dbReference>
<accession>A0A853CWU9</accession>
<dbReference type="PANTHER" id="PTHR16305">
    <property type="entry name" value="TESTICULAR SOLUBLE ADENYLYL CYCLASE"/>
    <property type="match status" value="1"/>
</dbReference>
<organism evidence="4 5">
    <name type="scientific">Leifsonia shinshuensis</name>
    <dbReference type="NCBI Taxonomy" id="150026"/>
    <lineage>
        <taxon>Bacteria</taxon>
        <taxon>Bacillati</taxon>
        <taxon>Actinomycetota</taxon>
        <taxon>Actinomycetes</taxon>
        <taxon>Micrococcales</taxon>
        <taxon>Microbacteriaceae</taxon>
        <taxon>Leifsonia</taxon>
    </lineage>
</organism>
<dbReference type="InterPro" id="IPR036388">
    <property type="entry name" value="WH-like_DNA-bd_sf"/>
</dbReference>
<proteinExistence type="predicted"/>
<dbReference type="Pfam" id="PF13191">
    <property type="entry name" value="AAA_16"/>
    <property type="match status" value="1"/>
</dbReference>
<dbReference type="AlphaFoldDB" id="A0A853CWU9"/>
<evidence type="ECO:0000256" key="1">
    <source>
        <dbReference type="ARBA" id="ARBA00022741"/>
    </source>
</evidence>
<dbReference type="GO" id="GO:0003677">
    <property type="term" value="F:DNA binding"/>
    <property type="evidence" value="ECO:0007669"/>
    <property type="project" value="UniProtKB-KW"/>
</dbReference>
<dbReference type="GO" id="GO:0005737">
    <property type="term" value="C:cytoplasm"/>
    <property type="evidence" value="ECO:0007669"/>
    <property type="project" value="TreeGrafter"/>
</dbReference>
<name>A0A853CWU9_9MICO</name>
<dbReference type="RefSeq" id="WP_179606513.1">
    <property type="nucleotide sequence ID" value="NZ_BAABEH010000001.1"/>
</dbReference>
<sequence length="940" mass="99682">MEAAASSFRGIERVCPVFVGREDLLALARRREAAALDGRGGLLLIAGEAGIGKSRLMEEVVALGSARRLHADAYADDRETPGMLLLGIAASLAEAGDGPAAERIRGLVLRGDPTMAAPEDPTTRSTRRRLLVAELASTLATVLVLPTILALEDVHWADQLALDVLRRVAAAVRERPSLLVATFRTQDPEVAEEATAWRLELVGHRLAEEVRPVRLDAAGVARMLAAIRGTEASAEEVARLHAVSDGIPLHVEELVAGGSDGAPETVAAAVLSRTRGLSPSSAAVLEAAAVIGREFDTRLLAVVVGDELDRAAREAALDDLAGQHFLVRTAAGSYDFRHALIRDAVYSAVPSARRRILHGRVVDAGAVLSDALLSLHSERAGRAREAYALARRAAERASALSAHREAADLYRRAQRTMPLAVTGRDRAELLRRLGAELAAVDANREAEAEFARAVELYHAAGADREAAAVVPALVAARHLLGADYPARVAAIRSALGWIDGDETAEGVHVRGRLLAAQAAAAMLERRLDDGRRVAEEARGLLTDEADRIGVDATLGSVLVFAGEGEPAWELLRTAAEEGAAHGREEAAARAYRMLGSSASVLLQYDRGAGWLADGIAYAERIERWNDAHYLTAHLAHVRWATGELAAAAELAGHALADGRGGITTEVTALHVLGYCALSSGDLPRAEEVLLRAEAIGERMQELQRLSPALWGLAETALLSGDHVAAIRYCERGAAESHRVEDSAYVFPFALTGVRAYLAAGDVAGARTWLERVGVLVGRRSIPGTESALQHAAGVLALRERRPGDAKELLQSASAGWDGIGRWWEGTQALLDRAECARRTRSPAEAAALLAEAAARSRGSVLQGRVDELAARLAEGVEPTTLSAREREVAVRIAGGATNREIAAALHIAPKTVSTHVEHILAKLGASRRSEIAAWAAERGA</sequence>
<dbReference type="PROSITE" id="PS00622">
    <property type="entry name" value="HTH_LUXR_1"/>
    <property type="match status" value="1"/>
</dbReference>
<dbReference type="InterPro" id="IPR000792">
    <property type="entry name" value="Tscrpt_reg_LuxR_C"/>
</dbReference>
<dbReference type="PROSITE" id="PS50043">
    <property type="entry name" value="HTH_LUXR_2"/>
    <property type="match status" value="1"/>
</dbReference>
<dbReference type="EMBL" id="JACCFL010000001">
    <property type="protein sequence ID" value="NYJ24403.1"/>
    <property type="molecule type" value="Genomic_DNA"/>
</dbReference>
<keyword evidence="4" id="KW-0238">DNA-binding</keyword>
<dbReference type="GO" id="GO:0006355">
    <property type="term" value="P:regulation of DNA-templated transcription"/>
    <property type="evidence" value="ECO:0007669"/>
    <property type="project" value="InterPro"/>
</dbReference>
<dbReference type="Gene3D" id="1.10.10.10">
    <property type="entry name" value="Winged helix-like DNA-binding domain superfamily/Winged helix DNA-binding domain"/>
    <property type="match status" value="1"/>
</dbReference>
<evidence type="ECO:0000259" key="3">
    <source>
        <dbReference type="PROSITE" id="PS50043"/>
    </source>
</evidence>
<dbReference type="InterPro" id="IPR011990">
    <property type="entry name" value="TPR-like_helical_dom_sf"/>
</dbReference>
<dbReference type="SUPFAM" id="SSF46894">
    <property type="entry name" value="C-terminal effector domain of the bipartite response regulators"/>
    <property type="match status" value="1"/>
</dbReference>
<keyword evidence="1" id="KW-0547">Nucleotide-binding</keyword>
<dbReference type="InterPro" id="IPR016032">
    <property type="entry name" value="Sig_transdc_resp-reg_C-effctor"/>
</dbReference>
<dbReference type="Gene3D" id="1.25.40.10">
    <property type="entry name" value="Tetratricopeptide repeat domain"/>
    <property type="match status" value="1"/>
</dbReference>
<dbReference type="SUPFAM" id="SSF48452">
    <property type="entry name" value="TPR-like"/>
    <property type="match status" value="1"/>
</dbReference>
<evidence type="ECO:0000256" key="2">
    <source>
        <dbReference type="ARBA" id="ARBA00022840"/>
    </source>
</evidence>
<dbReference type="GO" id="GO:0004016">
    <property type="term" value="F:adenylate cyclase activity"/>
    <property type="evidence" value="ECO:0007669"/>
    <property type="project" value="TreeGrafter"/>
</dbReference>
<dbReference type="SMART" id="SM00421">
    <property type="entry name" value="HTH_LUXR"/>
    <property type="match status" value="1"/>
</dbReference>
<evidence type="ECO:0000313" key="5">
    <source>
        <dbReference type="Proteomes" id="UP000578352"/>
    </source>
</evidence>
<evidence type="ECO:0000313" key="4">
    <source>
        <dbReference type="EMBL" id="NYJ24403.1"/>
    </source>
</evidence>
<gene>
    <name evidence="4" type="ORF">HNR13_002690</name>
</gene>
<dbReference type="Pfam" id="PF00196">
    <property type="entry name" value="GerE"/>
    <property type="match status" value="1"/>
</dbReference>
<comment type="caution">
    <text evidence="4">The sequence shown here is derived from an EMBL/GenBank/DDBJ whole genome shotgun (WGS) entry which is preliminary data.</text>
</comment>
<feature type="domain" description="HTH luxR-type" evidence="3">
    <location>
        <begin position="874"/>
        <end position="939"/>
    </location>
</feature>
<reference evidence="4 5" key="1">
    <citation type="submission" date="2020-07" db="EMBL/GenBank/DDBJ databases">
        <title>Sequencing the genomes of 1000 actinobacteria strains.</title>
        <authorList>
            <person name="Klenk H.-P."/>
        </authorList>
    </citation>
    <scope>NUCLEOTIDE SEQUENCE [LARGE SCALE GENOMIC DNA]</scope>
    <source>
        <strain evidence="4 5">DSM 15165</strain>
    </source>
</reference>
<dbReference type="PRINTS" id="PR00038">
    <property type="entry name" value="HTHLUXR"/>
</dbReference>
<dbReference type="CDD" id="cd06170">
    <property type="entry name" value="LuxR_C_like"/>
    <property type="match status" value="1"/>
</dbReference>